<sequence length="152" mass="16011">MKNVFNGALIAGAVLISVVAPSSAENLGEVHIYKSEYCGCCTDWADALAEKGYSISVTNTEELTPIKKQAGVSQDLMSCHTATLAGYVLEGHVPLAAIDKLLKEKPQITGLSVPGMPVGSLGMGEPDATTRYTVYAYGGDLDKPIPFFEVGN</sequence>
<evidence type="ECO:0008006" key="4">
    <source>
        <dbReference type="Google" id="ProtNLM"/>
    </source>
</evidence>
<evidence type="ECO:0000313" key="3">
    <source>
        <dbReference type="Proteomes" id="UP000185783"/>
    </source>
</evidence>
<protein>
    <recommendedName>
        <fullName evidence="4">Metal-binding protein</fullName>
    </recommendedName>
</protein>
<accession>A0A1U7JGK8</accession>
<feature type="signal peptide" evidence="1">
    <location>
        <begin position="1"/>
        <end position="24"/>
    </location>
</feature>
<keyword evidence="1" id="KW-0732">Signal</keyword>
<evidence type="ECO:0000256" key="1">
    <source>
        <dbReference type="SAM" id="SignalP"/>
    </source>
</evidence>
<organism evidence="2 3">
    <name type="scientific">Pseudovibrio exalbescens</name>
    <dbReference type="NCBI Taxonomy" id="197461"/>
    <lineage>
        <taxon>Bacteria</taxon>
        <taxon>Pseudomonadati</taxon>
        <taxon>Pseudomonadota</taxon>
        <taxon>Alphaproteobacteria</taxon>
        <taxon>Hyphomicrobiales</taxon>
        <taxon>Stappiaceae</taxon>
        <taxon>Pseudovibrio</taxon>
    </lineage>
</organism>
<dbReference type="InterPro" id="IPR007332">
    <property type="entry name" value="DUF411"/>
</dbReference>
<keyword evidence="3" id="KW-1185">Reference proteome</keyword>
<comment type="caution">
    <text evidence="2">The sequence shown here is derived from an EMBL/GenBank/DDBJ whole genome shotgun (WGS) entry which is preliminary data.</text>
</comment>
<reference evidence="2 3" key="1">
    <citation type="submission" date="2016-03" db="EMBL/GenBank/DDBJ databases">
        <title>Genome sequence of Nesiotobacter sp. nov., a moderately halophilic alphaproteobacterium isolated from the Yellow Sea, China.</title>
        <authorList>
            <person name="Zhang G."/>
            <person name="Zhang R."/>
        </authorList>
    </citation>
    <scope>NUCLEOTIDE SEQUENCE [LARGE SCALE GENOMIC DNA]</scope>
    <source>
        <strain evidence="2 3">WB1-6</strain>
    </source>
</reference>
<dbReference type="EMBL" id="LVVZ01000016">
    <property type="protein sequence ID" value="OKL43880.1"/>
    <property type="molecule type" value="Genomic_DNA"/>
</dbReference>
<dbReference type="RefSeq" id="WP_028483141.1">
    <property type="nucleotide sequence ID" value="NZ_LVVZ01000016.1"/>
</dbReference>
<name>A0A1U7JGK8_9HYPH</name>
<dbReference type="Pfam" id="PF04214">
    <property type="entry name" value="DUF411"/>
    <property type="match status" value="1"/>
</dbReference>
<proteinExistence type="predicted"/>
<dbReference type="Proteomes" id="UP000185783">
    <property type="component" value="Unassembled WGS sequence"/>
</dbReference>
<gene>
    <name evidence="2" type="ORF">A3843_11220</name>
</gene>
<dbReference type="STRING" id="197461.A3843_11220"/>
<dbReference type="AlphaFoldDB" id="A0A1U7JGK8"/>
<evidence type="ECO:0000313" key="2">
    <source>
        <dbReference type="EMBL" id="OKL43880.1"/>
    </source>
</evidence>
<feature type="chain" id="PRO_5010540931" description="Metal-binding protein" evidence="1">
    <location>
        <begin position="25"/>
        <end position="152"/>
    </location>
</feature>